<evidence type="ECO:0000256" key="3">
    <source>
        <dbReference type="SAM" id="MobiDB-lite"/>
    </source>
</evidence>
<feature type="signal peptide" evidence="2">
    <location>
        <begin position="1"/>
        <end position="18"/>
    </location>
</feature>
<evidence type="ECO:0000256" key="1">
    <source>
        <dbReference type="ARBA" id="ARBA00023157"/>
    </source>
</evidence>
<keyword evidence="2" id="KW-0134">Cell wall</keyword>
<keyword evidence="1 2" id="KW-1015">Disulfide bond</keyword>
<evidence type="ECO:0000256" key="2">
    <source>
        <dbReference type="RuleBase" id="RU365009"/>
    </source>
</evidence>
<feature type="compositionally biased region" description="Low complexity" evidence="3">
    <location>
        <begin position="107"/>
        <end position="132"/>
    </location>
</feature>
<evidence type="ECO:0000313" key="4">
    <source>
        <dbReference type="EMBL" id="KAL0632841.1"/>
    </source>
</evidence>
<keyword evidence="5" id="KW-1185">Reference proteome</keyword>
<keyword evidence="2" id="KW-0732">Signal</keyword>
<reference evidence="4 5" key="1">
    <citation type="submission" date="2024-02" db="EMBL/GenBank/DDBJ databases">
        <title>Discinaceae phylogenomics.</title>
        <authorList>
            <person name="Dirks A.C."/>
            <person name="James T.Y."/>
        </authorList>
    </citation>
    <scope>NUCLEOTIDE SEQUENCE [LARGE SCALE GENOMIC DNA]</scope>
    <source>
        <strain evidence="4 5">ACD0624</strain>
    </source>
</reference>
<name>A0ABR3GA60_9PEZI</name>
<dbReference type="Proteomes" id="UP001447188">
    <property type="component" value="Unassembled WGS sequence"/>
</dbReference>
<feature type="region of interest" description="Disordered" evidence="3">
    <location>
        <begin position="107"/>
        <end position="158"/>
    </location>
</feature>
<comment type="caution">
    <text evidence="4">The sequence shown here is derived from an EMBL/GenBank/DDBJ whole genome shotgun (WGS) entry which is preliminary data.</text>
</comment>
<comment type="subcellular location">
    <subcellularLocation>
        <location evidence="2">Secreted</location>
        <location evidence="2">Cell wall</location>
    </subcellularLocation>
</comment>
<feature type="chain" id="PRO_5044954024" description="Hydrophobin" evidence="2">
    <location>
        <begin position="19"/>
        <end position="254"/>
    </location>
</feature>
<comment type="similarity">
    <text evidence="2">Belongs to the fungal hydrophobin family.</text>
</comment>
<feature type="region of interest" description="Disordered" evidence="3">
    <location>
        <begin position="38"/>
        <end position="85"/>
    </location>
</feature>
<dbReference type="Pfam" id="PF01185">
    <property type="entry name" value="Hydrophobin"/>
    <property type="match status" value="1"/>
</dbReference>
<keyword evidence="2" id="KW-0964">Secreted</keyword>
<feature type="compositionally biased region" description="Polar residues" evidence="3">
    <location>
        <begin position="38"/>
        <end position="47"/>
    </location>
</feature>
<dbReference type="EMBL" id="JBBBZM010000148">
    <property type="protein sequence ID" value="KAL0632841.1"/>
    <property type="molecule type" value="Genomic_DNA"/>
</dbReference>
<evidence type="ECO:0000313" key="5">
    <source>
        <dbReference type="Proteomes" id="UP001447188"/>
    </source>
</evidence>
<dbReference type="CDD" id="cd23507">
    <property type="entry name" value="hydrophobin_I"/>
    <property type="match status" value="1"/>
</dbReference>
<organism evidence="4 5">
    <name type="scientific">Discina gigas</name>
    <dbReference type="NCBI Taxonomy" id="1032678"/>
    <lineage>
        <taxon>Eukaryota</taxon>
        <taxon>Fungi</taxon>
        <taxon>Dikarya</taxon>
        <taxon>Ascomycota</taxon>
        <taxon>Pezizomycotina</taxon>
        <taxon>Pezizomycetes</taxon>
        <taxon>Pezizales</taxon>
        <taxon>Discinaceae</taxon>
        <taxon>Discina</taxon>
    </lineage>
</organism>
<feature type="compositionally biased region" description="Polar residues" evidence="3">
    <location>
        <begin position="138"/>
        <end position="155"/>
    </location>
</feature>
<dbReference type="SMART" id="SM00075">
    <property type="entry name" value="HYDRO"/>
    <property type="match status" value="1"/>
</dbReference>
<proteinExistence type="inferred from homology"/>
<protein>
    <recommendedName>
        <fullName evidence="2">Hydrophobin</fullName>
    </recommendedName>
</protein>
<dbReference type="InterPro" id="IPR001338">
    <property type="entry name" value="Class_I_Hydrophobin"/>
</dbReference>
<accession>A0ABR3GA60</accession>
<sequence length="254" mass="24959">MLTQNILTVLALAFAASALPTNNSPHYYSDGNSNNMGAAISATTPVPSQRHDSPSGSLPVSGSRPVPIPTQIYSPSNGGALNGGTLNGGTLNGGALNGGTLNGGLPVSTSSPVAVTRTSSTAATPPSQISSSGGDGRGNQNVGNSGQNAGSSVGNSGEIEGDYTVSQATTTCGNAQLNCCNKTVKKGDTTNAGLLGAVFGSGDIGVQCTPINIPVIGIQVPINKACDAKAACCQQKTSQSGLINIGCIALASLI</sequence>
<gene>
    <name evidence="4" type="ORF">Q9L58_008269</name>
</gene>